<evidence type="ECO:0000313" key="5">
    <source>
        <dbReference type="Proteomes" id="UP001059480"/>
    </source>
</evidence>
<evidence type="ECO:0000256" key="2">
    <source>
        <dbReference type="PROSITE-ProRule" id="PRU00703"/>
    </source>
</evidence>
<reference evidence="4" key="1">
    <citation type="submission" date="2022-07" db="EMBL/GenBank/DDBJ databases">
        <authorList>
            <person name="Jung M.-Y."/>
            <person name="Lee M."/>
        </authorList>
    </citation>
    <scope>NUCLEOTIDE SEQUENCE</scope>
    <source>
        <strain evidence="4">S8</strain>
    </source>
</reference>
<proteinExistence type="predicted"/>
<dbReference type="InterPro" id="IPR000644">
    <property type="entry name" value="CBS_dom"/>
</dbReference>
<keyword evidence="1 2" id="KW-0129">CBS domain</keyword>
<organism evidence="4 5">
    <name type="scientific">Granulicatella seriolae</name>
    <dbReference type="NCBI Taxonomy" id="2967226"/>
    <lineage>
        <taxon>Bacteria</taxon>
        <taxon>Bacillati</taxon>
        <taxon>Bacillota</taxon>
        <taxon>Bacilli</taxon>
        <taxon>Lactobacillales</taxon>
        <taxon>Carnobacteriaceae</taxon>
        <taxon>Granulicatella</taxon>
    </lineage>
</organism>
<dbReference type="PROSITE" id="PS51371">
    <property type="entry name" value="CBS"/>
    <property type="match status" value="1"/>
</dbReference>
<dbReference type="SMART" id="SM00116">
    <property type="entry name" value="CBS"/>
    <property type="match status" value="2"/>
</dbReference>
<comment type="caution">
    <text evidence="4">The sequence shown here is derived from an EMBL/GenBank/DDBJ whole genome shotgun (WGS) entry which is preliminary data.</text>
</comment>
<dbReference type="RefSeq" id="WP_256945164.1">
    <property type="nucleotide sequence ID" value="NZ_JANHNZ010000004.1"/>
</dbReference>
<evidence type="ECO:0000256" key="1">
    <source>
        <dbReference type="ARBA" id="ARBA00023122"/>
    </source>
</evidence>
<dbReference type="PANTHER" id="PTHR43080:SF30">
    <property type="entry name" value="CYCLIC DI-AMP RECEPTOR B"/>
    <property type="match status" value="1"/>
</dbReference>
<reference evidence="4" key="3">
    <citation type="journal article" date="2023" name="Microbiol. Resour. Announc.">
        <title>Draft Genome Sequence of Granulicatella sp. Strain S8, Isolated from a Marine Fish, Seriola quinqueradiata.</title>
        <authorList>
            <person name="Lee M."/>
            <person name="Farooq A."/>
            <person name="Jeong J.B."/>
            <person name="Jung M.Y."/>
        </authorList>
    </citation>
    <scope>NUCLEOTIDE SEQUENCE</scope>
    <source>
        <strain evidence="4">S8</strain>
    </source>
</reference>
<protein>
    <submittedName>
        <fullName evidence="4">CBS domain-containing protein</fullName>
    </submittedName>
</protein>
<dbReference type="SUPFAM" id="SSF54631">
    <property type="entry name" value="CBS-domain pair"/>
    <property type="match status" value="1"/>
</dbReference>
<dbReference type="EMBL" id="JANHNZ010000004">
    <property type="protein sequence ID" value="MCQ9210049.1"/>
    <property type="molecule type" value="Genomic_DNA"/>
</dbReference>
<dbReference type="Proteomes" id="UP001059480">
    <property type="component" value="Unassembled WGS sequence"/>
</dbReference>
<dbReference type="InterPro" id="IPR048125">
    <property type="entry name" value="CBS_CbpB"/>
</dbReference>
<accession>A0ABT1WP91</accession>
<dbReference type="Gene3D" id="3.10.580.10">
    <property type="entry name" value="CBS-domain"/>
    <property type="match status" value="1"/>
</dbReference>
<evidence type="ECO:0000259" key="3">
    <source>
        <dbReference type="PROSITE" id="PS51371"/>
    </source>
</evidence>
<dbReference type="CDD" id="cd04643">
    <property type="entry name" value="CBS_pair_bac"/>
    <property type="match status" value="1"/>
</dbReference>
<sequence length="162" mass="18496">MIHKIVSELLLEEEDKLFIPAEKVAIIQDDHTLEHALLVLSNVKYSVIPVVNKHSKLVGLISIPMIINKIMDINAINFNQLRKYKVSEVMATKIPTVGPQTDLEDILNDLIDATFLCIVTPENDFLGIITRKEVLKRINYLVHQLEKDYDITAKIPQELLQD</sequence>
<dbReference type="PANTHER" id="PTHR43080">
    <property type="entry name" value="CBS DOMAIN-CONTAINING PROTEIN CBSX3, MITOCHONDRIAL"/>
    <property type="match status" value="1"/>
</dbReference>
<feature type="domain" description="CBS" evidence="3">
    <location>
        <begin position="18"/>
        <end position="76"/>
    </location>
</feature>
<evidence type="ECO:0000313" key="4">
    <source>
        <dbReference type="EMBL" id="MCQ9210049.1"/>
    </source>
</evidence>
<name>A0ABT1WP91_9LACT</name>
<dbReference type="InterPro" id="IPR051257">
    <property type="entry name" value="Diverse_CBS-Domain"/>
</dbReference>
<dbReference type="InterPro" id="IPR046342">
    <property type="entry name" value="CBS_dom_sf"/>
</dbReference>
<keyword evidence="5" id="KW-1185">Reference proteome</keyword>
<gene>
    <name evidence="4" type="ORF">NPA36_05745</name>
</gene>
<reference evidence="4" key="2">
    <citation type="journal article" date="2023" name="Curr. Microbiol.">
        <title>Granulicatella seriolae sp. nov., a Novel Facultative Anaerobe Isolated from Yellowtail Marine Fish.</title>
        <authorList>
            <person name="Lee M."/>
            <person name="Choi Y.J."/>
            <person name="Farooq A."/>
            <person name="Jeong J.B."/>
            <person name="Jung M.Y."/>
        </authorList>
    </citation>
    <scope>NUCLEOTIDE SEQUENCE</scope>
    <source>
        <strain evidence="4">S8</strain>
    </source>
</reference>
<dbReference type="NCBIfam" id="NF041630">
    <property type="entry name" value="CBS_CbpB"/>
    <property type="match status" value="1"/>
</dbReference>
<dbReference type="Pfam" id="PF00571">
    <property type="entry name" value="CBS"/>
    <property type="match status" value="2"/>
</dbReference>